<sequence>MCGRPHSQLNVDIVDGNKNLFVCTKFRKRPIGGSATTIARRRKFRK</sequence>
<evidence type="ECO:0000313" key="1">
    <source>
        <dbReference type="EMBL" id="KAJ8300219.1"/>
    </source>
</evidence>
<protein>
    <submittedName>
        <fullName evidence="1">Uncharacterized protein</fullName>
    </submittedName>
</protein>
<dbReference type="Proteomes" id="UP001217089">
    <property type="component" value="Unassembled WGS sequence"/>
</dbReference>
<comment type="caution">
    <text evidence="1">The sequence shown here is derived from an EMBL/GenBank/DDBJ whole genome shotgun (WGS) entry which is preliminary data.</text>
</comment>
<proteinExistence type="predicted"/>
<reference evidence="1 2" key="1">
    <citation type="submission" date="2022-12" db="EMBL/GenBank/DDBJ databases">
        <title>Chromosome-level genome of Tegillarca granosa.</title>
        <authorList>
            <person name="Kim J."/>
        </authorList>
    </citation>
    <scope>NUCLEOTIDE SEQUENCE [LARGE SCALE GENOMIC DNA]</scope>
    <source>
        <strain evidence="1">Teg-2019</strain>
        <tissue evidence="1">Adductor muscle</tissue>
    </source>
</reference>
<evidence type="ECO:0000313" key="2">
    <source>
        <dbReference type="Proteomes" id="UP001217089"/>
    </source>
</evidence>
<keyword evidence="2" id="KW-1185">Reference proteome</keyword>
<name>A0ABQ9E4H4_TEGGR</name>
<gene>
    <name evidence="1" type="ORF">KUTeg_021738</name>
</gene>
<organism evidence="1 2">
    <name type="scientific">Tegillarca granosa</name>
    <name type="common">Malaysian cockle</name>
    <name type="synonym">Anadara granosa</name>
    <dbReference type="NCBI Taxonomy" id="220873"/>
    <lineage>
        <taxon>Eukaryota</taxon>
        <taxon>Metazoa</taxon>
        <taxon>Spiralia</taxon>
        <taxon>Lophotrochozoa</taxon>
        <taxon>Mollusca</taxon>
        <taxon>Bivalvia</taxon>
        <taxon>Autobranchia</taxon>
        <taxon>Pteriomorphia</taxon>
        <taxon>Arcoida</taxon>
        <taxon>Arcoidea</taxon>
        <taxon>Arcidae</taxon>
        <taxon>Tegillarca</taxon>
    </lineage>
</organism>
<dbReference type="EMBL" id="JARBDR010000919">
    <property type="protein sequence ID" value="KAJ8300219.1"/>
    <property type="molecule type" value="Genomic_DNA"/>
</dbReference>
<accession>A0ABQ9E4H4</accession>